<evidence type="ECO:0000313" key="1">
    <source>
        <dbReference type="EMBL" id="MDH4574074.1"/>
    </source>
</evidence>
<organism evidence="1 2">
    <name type="scientific">Salinicola acroporae</name>
    <dbReference type="NCBI Taxonomy" id="1541440"/>
    <lineage>
        <taxon>Bacteria</taxon>
        <taxon>Pseudomonadati</taxon>
        <taxon>Pseudomonadota</taxon>
        <taxon>Gammaproteobacteria</taxon>
        <taxon>Oceanospirillales</taxon>
        <taxon>Halomonadaceae</taxon>
        <taxon>Salinicola</taxon>
    </lineage>
</organism>
<proteinExistence type="predicted"/>
<gene>
    <name evidence="1" type="ORF">CUR86_17695</name>
</gene>
<evidence type="ECO:0008006" key="3">
    <source>
        <dbReference type="Google" id="ProtNLM"/>
    </source>
</evidence>
<keyword evidence="2" id="KW-1185">Reference proteome</keyword>
<accession>A0ABT6I8Q4</accession>
<comment type="caution">
    <text evidence="1">The sequence shown here is derived from an EMBL/GenBank/DDBJ whole genome shotgun (WGS) entry which is preliminary data.</text>
</comment>
<reference evidence="1" key="2">
    <citation type="submission" date="2017-11" db="EMBL/GenBank/DDBJ databases">
        <authorList>
            <person name="Das S.K."/>
        </authorList>
    </citation>
    <scope>NUCLEOTIDE SEQUENCE</scope>
    <source>
        <strain evidence="1">S4-41</strain>
    </source>
</reference>
<reference evidence="1" key="1">
    <citation type="journal article" date="2015" name="Antonie Van Leeuwenhoek">
        <title>Comparative 16S rRNA signatures and multilocus sequence analysis for the genus Salinicola and description of Salinicola acroporae sp. nov., isolated from coral Acropora digitifera.</title>
        <authorList>
            <person name="Lepcha R.T."/>
            <person name="Poddar A."/>
            <person name="Schumann P."/>
            <person name="Das S.K."/>
        </authorList>
    </citation>
    <scope>NUCLEOTIDE SEQUENCE</scope>
    <source>
        <strain evidence="1">S4-41</strain>
    </source>
</reference>
<dbReference type="EMBL" id="PGFS01000001">
    <property type="protein sequence ID" value="MDH4574074.1"/>
    <property type="molecule type" value="Genomic_DNA"/>
</dbReference>
<evidence type="ECO:0000313" key="2">
    <source>
        <dbReference type="Proteomes" id="UP001162135"/>
    </source>
</evidence>
<sequence length="100" mass="11531">MASHCELSDQRWQIIQDIVSLSHNMKHPCRDYRQIFDGILWIPCSNTQCGDDGTFDRILTRLHPRLCEDGYMNLDIWMAYSTSIRATRPASGSGKKGKDR</sequence>
<name>A0ABT6I8Q4_9GAMM</name>
<dbReference type="Proteomes" id="UP001162135">
    <property type="component" value="Unassembled WGS sequence"/>
</dbReference>
<protein>
    <recommendedName>
        <fullName evidence="3">Transposase</fullName>
    </recommendedName>
</protein>